<comment type="caution">
    <text evidence="1">The sequence shown here is derived from an EMBL/GenBank/DDBJ whole genome shotgun (WGS) entry which is preliminary data.</text>
</comment>
<gene>
    <name evidence="1" type="ORF">FO440_23485</name>
</gene>
<dbReference type="EMBL" id="VLPK01000008">
    <property type="protein sequence ID" value="TSJ35887.1"/>
    <property type="molecule type" value="Genomic_DNA"/>
</dbReference>
<dbReference type="OrthoDB" id="885042at2"/>
<dbReference type="Proteomes" id="UP000318733">
    <property type="component" value="Unassembled WGS sequence"/>
</dbReference>
<sequence length="73" mass="8384">MKTLLLLFLLFSDCKHPVLPTDSTYVYICDSPGGKKYHLSQNCKGLHNCSHKIVKLTLEQAKKRGKTLCRYEK</sequence>
<dbReference type="RefSeq" id="WP_144250761.1">
    <property type="nucleotide sequence ID" value="NZ_VLPK01000008.1"/>
</dbReference>
<proteinExistence type="predicted"/>
<reference evidence="1 2" key="1">
    <citation type="submission" date="2019-07" db="EMBL/GenBank/DDBJ databases">
        <authorList>
            <person name="Huq M.A."/>
        </authorList>
    </citation>
    <scope>NUCLEOTIDE SEQUENCE [LARGE SCALE GENOMIC DNA]</scope>
    <source>
        <strain evidence="1 2">MAH-19</strain>
    </source>
</reference>
<name>A0A556M7M4_9SPHI</name>
<dbReference type="AlphaFoldDB" id="A0A556M7M4"/>
<evidence type="ECO:0000313" key="2">
    <source>
        <dbReference type="Proteomes" id="UP000318733"/>
    </source>
</evidence>
<organism evidence="1 2">
    <name type="scientific">Mucilaginibacter corticis</name>
    <dbReference type="NCBI Taxonomy" id="2597670"/>
    <lineage>
        <taxon>Bacteria</taxon>
        <taxon>Pseudomonadati</taxon>
        <taxon>Bacteroidota</taxon>
        <taxon>Sphingobacteriia</taxon>
        <taxon>Sphingobacteriales</taxon>
        <taxon>Sphingobacteriaceae</taxon>
        <taxon>Mucilaginibacter</taxon>
    </lineage>
</organism>
<protein>
    <submittedName>
        <fullName evidence="1">Uncharacterized protein</fullName>
    </submittedName>
</protein>
<evidence type="ECO:0000313" key="1">
    <source>
        <dbReference type="EMBL" id="TSJ35887.1"/>
    </source>
</evidence>
<keyword evidence="2" id="KW-1185">Reference proteome</keyword>
<accession>A0A556M7M4</accession>